<dbReference type="PANTHER" id="PTHR43537">
    <property type="entry name" value="TRANSCRIPTIONAL REGULATOR, GNTR FAMILY"/>
    <property type="match status" value="1"/>
</dbReference>
<evidence type="ECO:0000256" key="1">
    <source>
        <dbReference type="ARBA" id="ARBA00023015"/>
    </source>
</evidence>
<dbReference type="SUPFAM" id="SSF48008">
    <property type="entry name" value="GntR ligand-binding domain-like"/>
    <property type="match status" value="1"/>
</dbReference>
<dbReference type="AlphaFoldDB" id="A0A1G8I5K6"/>
<dbReference type="EMBL" id="FNCY01000013">
    <property type="protein sequence ID" value="SDI14114.1"/>
    <property type="molecule type" value="Genomic_DNA"/>
</dbReference>
<protein>
    <submittedName>
        <fullName evidence="5">DNA-binding transcriptional regulator, GntR family</fullName>
    </submittedName>
</protein>
<dbReference type="PRINTS" id="PR00035">
    <property type="entry name" value="HTHGNTR"/>
</dbReference>
<dbReference type="CDD" id="cd07377">
    <property type="entry name" value="WHTH_GntR"/>
    <property type="match status" value="1"/>
</dbReference>
<evidence type="ECO:0000259" key="4">
    <source>
        <dbReference type="PROSITE" id="PS50949"/>
    </source>
</evidence>
<evidence type="ECO:0000256" key="2">
    <source>
        <dbReference type="ARBA" id="ARBA00023125"/>
    </source>
</evidence>
<dbReference type="GO" id="GO:0003677">
    <property type="term" value="F:DNA binding"/>
    <property type="evidence" value="ECO:0007669"/>
    <property type="project" value="UniProtKB-KW"/>
</dbReference>
<dbReference type="InterPro" id="IPR036390">
    <property type="entry name" value="WH_DNA-bd_sf"/>
</dbReference>
<organism evidence="5 6">
    <name type="scientific">Propionivibrio dicarboxylicus</name>
    <dbReference type="NCBI Taxonomy" id="83767"/>
    <lineage>
        <taxon>Bacteria</taxon>
        <taxon>Pseudomonadati</taxon>
        <taxon>Pseudomonadota</taxon>
        <taxon>Betaproteobacteria</taxon>
        <taxon>Rhodocyclales</taxon>
        <taxon>Rhodocyclaceae</taxon>
        <taxon>Propionivibrio</taxon>
    </lineage>
</organism>
<dbReference type="STRING" id="83767.SAMN05660652_02936"/>
<dbReference type="RefSeq" id="WP_091938654.1">
    <property type="nucleotide sequence ID" value="NZ_FNCY01000013.1"/>
</dbReference>
<dbReference type="Gene3D" id="1.10.10.10">
    <property type="entry name" value="Winged helix-like DNA-binding domain superfamily/Winged helix DNA-binding domain"/>
    <property type="match status" value="1"/>
</dbReference>
<dbReference type="Pfam" id="PF07729">
    <property type="entry name" value="FCD"/>
    <property type="match status" value="1"/>
</dbReference>
<sequence>MRTNKNQSKISELLKEKLEERIVTGQYRPGLRLDETELATEFSVSRTPVREALIQLASAGLVDIRPRRGAIVAEASPKRLYEMFEVMAGLEAMSVRLAARRHTETDLRQIQTAQAACEKAYEAGDVDAYYHENERFHMAIYQASHNSFLCEETSAMHRRLGAYRRLQLRSRGRLRSSRDEHRGIIEAIAAGDSDLAAQRVHAHVIIQGEIFSDLIASLSRLEVPKYKD</sequence>
<dbReference type="SUPFAM" id="SSF46785">
    <property type="entry name" value="Winged helix' DNA-binding domain"/>
    <property type="match status" value="1"/>
</dbReference>
<gene>
    <name evidence="5" type="ORF">SAMN05660652_02936</name>
</gene>
<keyword evidence="2 5" id="KW-0238">DNA-binding</keyword>
<dbReference type="InterPro" id="IPR008920">
    <property type="entry name" value="TF_FadR/GntR_C"/>
</dbReference>
<dbReference type="InterPro" id="IPR011711">
    <property type="entry name" value="GntR_C"/>
</dbReference>
<evidence type="ECO:0000313" key="5">
    <source>
        <dbReference type="EMBL" id="SDI14114.1"/>
    </source>
</evidence>
<evidence type="ECO:0000256" key="3">
    <source>
        <dbReference type="ARBA" id="ARBA00023163"/>
    </source>
</evidence>
<dbReference type="SMART" id="SM00345">
    <property type="entry name" value="HTH_GNTR"/>
    <property type="match status" value="1"/>
</dbReference>
<dbReference type="Proteomes" id="UP000198607">
    <property type="component" value="Unassembled WGS sequence"/>
</dbReference>
<dbReference type="InterPro" id="IPR000524">
    <property type="entry name" value="Tscrpt_reg_HTH_GntR"/>
</dbReference>
<keyword evidence="3" id="KW-0804">Transcription</keyword>
<keyword evidence="1" id="KW-0805">Transcription regulation</keyword>
<accession>A0A1G8I5K6</accession>
<dbReference type="InterPro" id="IPR036388">
    <property type="entry name" value="WH-like_DNA-bd_sf"/>
</dbReference>
<proteinExistence type="predicted"/>
<dbReference type="GO" id="GO:0003700">
    <property type="term" value="F:DNA-binding transcription factor activity"/>
    <property type="evidence" value="ECO:0007669"/>
    <property type="project" value="InterPro"/>
</dbReference>
<evidence type="ECO:0000313" key="6">
    <source>
        <dbReference type="Proteomes" id="UP000198607"/>
    </source>
</evidence>
<reference evidence="5 6" key="1">
    <citation type="submission" date="2016-10" db="EMBL/GenBank/DDBJ databases">
        <authorList>
            <person name="de Groot N.N."/>
        </authorList>
    </citation>
    <scope>NUCLEOTIDE SEQUENCE [LARGE SCALE GENOMIC DNA]</scope>
    <source>
        <strain evidence="5 6">DSM 5885</strain>
    </source>
</reference>
<feature type="domain" description="HTH gntR-type" evidence="4">
    <location>
        <begin position="8"/>
        <end position="75"/>
    </location>
</feature>
<name>A0A1G8I5K6_9RHOO</name>
<dbReference type="OrthoDB" id="5343379at2"/>
<dbReference type="SMART" id="SM00895">
    <property type="entry name" value="FCD"/>
    <property type="match status" value="1"/>
</dbReference>
<dbReference type="Gene3D" id="1.20.120.530">
    <property type="entry name" value="GntR ligand-binding domain-like"/>
    <property type="match status" value="1"/>
</dbReference>
<dbReference type="PROSITE" id="PS50949">
    <property type="entry name" value="HTH_GNTR"/>
    <property type="match status" value="1"/>
</dbReference>
<keyword evidence="6" id="KW-1185">Reference proteome</keyword>
<dbReference type="Pfam" id="PF00392">
    <property type="entry name" value="GntR"/>
    <property type="match status" value="1"/>
</dbReference>
<dbReference type="PANTHER" id="PTHR43537:SF49">
    <property type="entry name" value="TRANSCRIPTIONAL REGULATORY PROTEIN"/>
    <property type="match status" value="1"/>
</dbReference>